<dbReference type="EMBL" id="DXEK01000106">
    <property type="protein sequence ID" value="HIX77205.1"/>
    <property type="molecule type" value="Genomic_DNA"/>
</dbReference>
<accession>A0A9D1XDI8</accession>
<protein>
    <recommendedName>
        <fullName evidence="3">Uroporphyrinogen decarboxylase (URO-D) domain-containing protein</fullName>
    </recommendedName>
</protein>
<evidence type="ECO:0000313" key="2">
    <source>
        <dbReference type="Proteomes" id="UP000886890"/>
    </source>
</evidence>
<evidence type="ECO:0008006" key="3">
    <source>
        <dbReference type="Google" id="ProtNLM"/>
    </source>
</evidence>
<comment type="caution">
    <text evidence="1">The sequence shown here is derived from an EMBL/GenBank/DDBJ whole genome shotgun (WGS) entry which is preliminary data.</text>
</comment>
<reference evidence="1" key="1">
    <citation type="journal article" date="2021" name="PeerJ">
        <title>Extensive microbial diversity within the chicken gut microbiome revealed by metagenomics and culture.</title>
        <authorList>
            <person name="Gilroy R."/>
            <person name="Ravi A."/>
            <person name="Getino M."/>
            <person name="Pursley I."/>
            <person name="Horton D.L."/>
            <person name="Alikhan N.F."/>
            <person name="Baker D."/>
            <person name="Gharbi K."/>
            <person name="Hall N."/>
            <person name="Watson M."/>
            <person name="Adriaenssens E.M."/>
            <person name="Foster-Nyarko E."/>
            <person name="Jarju S."/>
            <person name="Secka A."/>
            <person name="Antonio M."/>
            <person name="Oren A."/>
            <person name="Chaudhuri R.R."/>
            <person name="La Ragione R."/>
            <person name="Hildebrand F."/>
            <person name="Pallen M.J."/>
        </authorList>
    </citation>
    <scope>NUCLEOTIDE SEQUENCE</scope>
    <source>
        <strain evidence="1">CHK183-1962</strain>
    </source>
</reference>
<dbReference type="Proteomes" id="UP000886890">
    <property type="component" value="Unassembled WGS sequence"/>
</dbReference>
<proteinExistence type="predicted"/>
<reference evidence="1" key="2">
    <citation type="submission" date="2021-04" db="EMBL/GenBank/DDBJ databases">
        <authorList>
            <person name="Gilroy R."/>
        </authorList>
    </citation>
    <scope>NUCLEOTIDE SEQUENCE</scope>
    <source>
        <strain evidence="1">CHK183-1962</strain>
    </source>
</reference>
<dbReference type="AlphaFoldDB" id="A0A9D1XDI8"/>
<evidence type="ECO:0000313" key="1">
    <source>
        <dbReference type="EMBL" id="HIX77205.1"/>
    </source>
</evidence>
<organism evidence="1 2">
    <name type="scientific">Candidatus Fusicatenibacter merdavium</name>
    <dbReference type="NCBI Taxonomy" id="2838600"/>
    <lineage>
        <taxon>Bacteria</taxon>
        <taxon>Bacillati</taxon>
        <taxon>Bacillota</taxon>
        <taxon>Clostridia</taxon>
        <taxon>Lachnospirales</taxon>
        <taxon>Lachnospiraceae</taxon>
        <taxon>Fusicatenibacter</taxon>
    </lineage>
</organism>
<sequence>MGGIDAGIVDNPFSTEEEVRAEVRRAIHDSEGLPGFIPCITYGLPESIRPGIYEMITDEIAACNKSKK</sequence>
<name>A0A9D1XDI8_9FIRM</name>
<gene>
    <name evidence="1" type="ORF">H9734_06385</name>
</gene>